<evidence type="ECO:0000313" key="4">
    <source>
        <dbReference type="Proteomes" id="UP001152797"/>
    </source>
</evidence>
<dbReference type="EMBL" id="CAMXCT010000529">
    <property type="protein sequence ID" value="CAI3979998.1"/>
    <property type="molecule type" value="Genomic_DNA"/>
</dbReference>
<sequence length="326" mass="36691">MTGPFHLGTDLNAKKGKYMLVAPFTWLGPGQLPDDFQEEDPHDVPADAPEIDDPEAEEVEIEDADDVWGERQAEHEQRAMVIRGKVALNHLSYGGALHGEVEDVSLDDVKKEEEKEEEVLKTRKVIGEEMKFAIEDDPIGSYLTVDAIAALKETTVNTIPEEALQTKIVAQHEVRRNLQEWIELIKAELKALFETKKALLAIDLLVRSLGEVSQETDGNVLGNDEKKGEKESNGVLSKAEKAKKALKAISLVAQMAIAKGQNDGQIQLWQPSFHCKLSVIHPLYLPGLPFIRTSAESRWLSQERMWFRDRAFFSIQYHLKIDTEKT</sequence>
<keyword evidence="4" id="KW-1185">Reference proteome</keyword>
<dbReference type="Proteomes" id="UP001152797">
    <property type="component" value="Unassembled WGS sequence"/>
</dbReference>
<dbReference type="EMBL" id="CAMXCT030000529">
    <property type="protein sequence ID" value="CAL4767310.1"/>
    <property type="molecule type" value="Genomic_DNA"/>
</dbReference>
<evidence type="ECO:0000256" key="1">
    <source>
        <dbReference type="SAM" id="MobiDB-lite"/>
    </source>
</evidence>
<evidence type="ECO:0000313" key="3">
    <source>
        <dbReference type="EMBL" id="CAL1133373.1"/>
    </source>
</evidence>
<reference evidence="3" key="2">
    <citation type="submission" date="2024-04" db="EMBL/GenBank/DDBJ databases">
        <authorList>
            <person name="Chen Y."/>
            <person name="Shah S."/>
            <person name="Dougan E. K."/>
            <person name="Thang M."/>
            <person name="Chan C."/>
        </authorList>
    </citation>
    <scope>NUCLEOTIDE SEQUENCE [LARGE SCALE GENOMIC DNA]</scope>
</reference>
<protein>
    <submittedName>
        <fullName evidence="2">Uncharacterized protein</fullName>
    </submittedName>
</protein>
<comment type="caution">
    <text evidence="2">The sequence shown here is derived from an EMBL/GenBank/DDBJ whole genome shotgun (WGS) entry which is preliminary data.</text>
</comment>
<reference evidence="2" key="1">
    <citation type="submission" date="2022-10" db="EMBL/GenBank/DDBJ databases">
        <authorList>
            <person name="Chen Y."/>
            <person name="Dougan E. K."/>
            <person name="Chan C."/>
            <person name="Rhodes N."/>
            <person name="Thang M."/>
        </authorList>
    </citation>
    <scope>NUCLEOTIDE SEQUENCE</scope>
</reference>
<gene>
    <name evidence="2" type="ORF">C1SCF055_LOCUS7913</name>
</gene>
<dbReference type="EMBL" id="CAMXCT020000529">
    <property type="protein sequence ID" value="CAL1133373.1"/>
    <property type="molecule type" value="Genomic_DNA"/>
</dbReference>
<accession>A0A9P1FL04</accession>
<name>A0A9P1FL04_9DINO</name>
<organism evidence="2">
    <name type="scientific">Cladocopium goreaui</name>
    <dbReference type="NCBI Taxonomy" id="2562237"/>
    <lineage>
        <taxon>Eukaryota</taxon>
        <taxon>Sar</taxon>
        <taxon>Alveolata</taxon>
        <taxon>Dinophyceae</taxon>
        <taxon>Suessiales</taxon>
        <taxon>Symbiodiniaceae</taxon>
        <taxon>Cladocopium</taxon>
    </lineage>
</organism>
<feature type="region of interest" description="Disordered" evidence="1">
    <location>
        <begin position="29"/>
        <end position="53"/>
    </location>
</feature>
<dbReference type="AlphaFoldDB" id="A0A9P1FL04"/>
<proteinExistence type="predicted"/>
<evidence type="ECO:0000313" key="2">
    <source>
        <dbReference type="EMBL" id="CAI3979998.1"/>
    </source>
</evidence>